<name>A0AA42IB72_9GAMM</name>
<dbReference type="RefSeq" id="WP_279696902.1">
    <property type="nucleotide sequence ID" value="NZ_JAOEEO010000009.1"/>
</dbReference>
<evidence type="ECO:0000256" key="1">
    <source>
        <dbReference type="SAM" id="Phobius"/>
    </source>
</evidence>
<keyword evidence="1" id="KW-0472">Membrane</keyword>
<evidence type="ECO:0000313" key="2">
    <source>
        <dbReference type="EMBL" id="MDH0565502.1"/>
    </source>
</evidence>
<dbReference type="Proteomes" id="UP001159329">
    <property type="component" value="Unassembled WGS sequence"/>
</dbReference>
<accession>A0AA42IB72</accession>
<organism evidence="2 3">
    <name type="scientific">Acinetobacter courvalinii</name>
    <dbReference type="NCBI Taxonomy" id="280147"/>
    <lineage>
        <taxon>Bacteria</taxon>
        <taxon>Pseudomonadati</taxon>
        <taxon>Pseudomonadota</taxon>
        <taxon>Gammaproteobacteria</taxon>
        <taxon>Moraxellales</taxon>
        <taxon>Moraxellaceae</taxon>
        <taxon>Acinetobacter</taxon>
    </lineage>
</organism>
<sequence length="322" mass="37206">MLIPRYWAEAKVKTRIAGRHYTLKRFGWSDQSLAAAQVHAEHRIAQAIEKIKAGENTHRMDHKSSYNGAEGLPIREEIIAQHDDVVITRNAYGALCLNTPDVLFADIDFAESAQLTVHIATFFLLLLVSIAVAAYFMSWLILIIGLMMSFLLIRVFAKSLSRLQQRFTTTPEQRSLASIRNFSQQHPDWHLRVYRTPKGHRILTMHRTFDANGKEAELLFQSIKADPHYVRMCKNQHCFRARISPKPWRIGMQRLGFGVWPVDQQYVASRNNWIHDYQQRAEPYASCRFVEQFGSQMVNAKAKRVQLLHDQYCKSGTHLDLA</sequence>
<dbReference type="AlphaFoldDB" id="A0AA42IB72"/>
<reference evidence="2" key="1">
    <citation type="submission" date="2022-09" db="EMBL/GenBank/DDBJ databases">
        <title>Intensive care unit water sources are persistently colonized with multi-drug resistant bacteria and are the site of extensive horizontal gene transfer of antibiotic resistance genes.</title>
        <authorList>
            <person name="Diorio-Toth L."/>
        </authorList>
    </citation>
    <scope>NUCLEOTIDE SEQUENCE</scope>
    <source>
        <strain evidence="2">GD04005</strain>
    </source>
</reference>
<comment type="caution">
    <text evidence="2">The sequence shown here is derived from an EMBL/GenBank/DDBJ whole genome shotgun (WGS) entry which is preliminary data.</text>
</comment>
<gene>
    <name evidence="2" type="ORF">N7644_17685</name>
</gene>
<keyword evidence="1" id="KW-1133">Transmembrane helix</keyword>
<protein>
    <recommendedName>
        <fullName evidence="4">Transmembrane protein</fullName>
    </recommendedName>
</protein>
<proteinExistence type="predicted"/>
<dbReference type="EMBL" id="JAOEEO010000009">
    <property type="protein sequence ID" value="MDH0565502.1"/>
    <property type="molecule type" value="Genomic_DNA"/>
</dbReference>
<feature type="transmembrane region" description="Helical" evidence="1">
    <location>
        <begin position="115"/>
        <end position="133"/>
    </location>
</feature>
<keyword evidence="1" id="KW-0812">Transmembrane</keyword>
<evidence type="ECO:0008006" key="4">
    <source>
        <dbReference type="Google" id="ProtNLM"/>
    </source>
</evidence>
<evidence type="ECO:0000313" key="3">
    <source>
        <dbReference type="Proteomes" id="UP001159329"/>
    </source>
</evidence>